<keyword evidence="1" id="KW-0472">Membrane</keyword>
<name>A0A0N4WTN7_HAEPC</name>
<dbReference type="OrthoDB" id="5770929at2759"/>
<protein>
    <submittedName>
        <fullName evidence="4">Transmembrane protein</fullName>
    </submittedName>
</protein>
<dbReference type="AlphaFoldDB" id="A0A0N4WTN7"/>
<evidence type="ECO:0000313" key="2">
    <source>
        <dbReference type="EMBL" id="VDO54870.1"/>
    </source>
</evidence>
<gene>
    <name evidence="2" type="ORF">HPLM_LOCUS14958</name>
</gene>
<accession>A0A0N4WTN7</accession>
<dbReference type="EMBL" id="UZAF01018778">
    <property type="protein sequence ID" value="VDO54870.1"/>
    <property type="molecule type" value="Genomic_DNA"/>
</dbReference>
<dbReference type="Proteomes" id="UP000268014">
    <property type="component" value="Unassembled WGS sequence"/>
</dbReference>
<sequence length="104" mass="12272">MKFLKLSSAESWKLRYHGYGSYGDDYKYVVVEVYPARSEKDFYAGYDPWVGIGTAIVLALFFFVITVKSCVHYVVRKWRMHQFYKQTRFVEQPVDDEHPNAETA</sequence>
<reference evidence="2 3" key="2">
    <citation type="submission" date="2018-11" db="EMBL/GenBank/DDBJ databases">
        <authorList>
            <consortium name="Pathogen Informatics"/>
        </authorList>
    </citation>
    <scope>NUCLEOTIDE SEQUENCE [LARGE SCALE GENOMIC DNA]</scope>
    <source>
        <strain evidence="2 3">MHpl1</strain>
    </source>
</reference>
<organism evidence="4">
    <name type="scientific">Haemonchus placei</name>
    <name type="common">Barber's pole worm</name>
    <dbReference type="NCBI Taxonomy" id="6290"/>
    <lineage>
        <taxon>Eukaryota</taxon>
        <taxon>Metazoa</taxon>
        <taxon>Ecdysozoa</taxon>
        <taxon>Nematoda</taxon>
        <taxon>Chromadorea</taxon>
        <taxon>Rhabditida</taxon>
        <taxon>Rhabditina</taxon>
        <taxon>Rhabditomorpha</taxon>
        <taxon>Strongyloidea</taxon>
        <taxon>Trichostrongylidae</taxon>
        <taxon>Haemonchus</taxon>
    </lineage>
</organism>
<feature type="transmembrane region" description="Helical" evidence="1">
    <location>
        <begin position="49"/>
        <end position="75"/>
    </location>
</feature>
<reference evidence="4" key="1">
    <citation type="submission" date="2017-02" db="UniProtKB">
        <authorList>
            <consortium name="WormBaseParasite"/>
        </authorList>
    </citation>
    <scope>IDENTIFICATION</scope>
</reference>
<evidence type="ECO:0000313" key="4">
    <source>
        <dbReference type="WBParaSite" id="HPLM_0001496601-mRNA-1"/>
    </source>
</evidence>
<dbReference type="WBParaSite" id="HPLM_0001496601-mRNA-1">
    <property type="protein sequence ID" value="HPLM_0001496601-mRNA-1"/>
    <property type="gene ID" value="HPLM_0001496601"/>
</dbReference>
<keyword evidence="1" id="KW-0812">Transmembrane</keyword>
<evidence type="ECO:0000313" key="3">
    <source>
        <dbReference type="Proteomes" id="UP000268014"/>
    </source>
</evidence>
<proteinExistence type="predicted"/>
<keyword evidence="1" id="KW-1133">Transmembrane helix</keyword>
<keyword evidence="3" id="KW-1185">Reference proteome</keyword>
<evidence type="ECO:0000256" key="1">
    <source>
        <dbReference type="SAM" id="Phobius"/>
    </source>
</evidence>